<evidence type="ECO:0000313" key="4">
    <source>
        <dbReference type="Proteomes" id="UP000094020"/>
    </source>
</evidence>
<sequence length="139" mass="16047">MCDWTQRIRDRWTHGFQSQPDQSAELINQLELYIEQNNQYQSETPMEYPSNRSTDTSSASLADSIRNSIRSFRNVILETNEGLTPIEWLEDVPGDISTAYRNWLNDYGVPTLNEEDNCMTFATTLIGLYRRLQSGESSP</sequence>
<accession>A0A1B9HX58</accession>
<proteinExistence type="predicted"/>
<dbReference type="EMBL" id="KI894014">
    <property type="protein sequence ID" value="OCF47854.1"/>
    <property type="molecule type" value="Genomic_DNA"/>
</dbReference>
<dbReference type="RefSeq" id="XP_019009073.1">
    <property type="nucleotide sequence ID" value="XM_019157433.1"/>
</dbReference>
<dbReference type="AlphaFoldDB" id="A0A1B9HX58"/>
<reference evidence="3" key="4">
    <citation type="submission" date="2024-02" db="EMBL/GenBank/DDBJ databases">
        <title>Comparative genomics of Cryptococcus and Kwoniella reveals pathogenesis evolution and contrasting modes of karyotype evolution via chromosome fusion or intercentromeric recombination.</title>
        <authorList>
            <person name="Coelho M.A."/>
            <person name="David-Palma M."/>
            <person name="Shea T."/>
            <person name="Bowers K."/>
            <person name="McGinley-Smith S."/>
            <person name="Mohammad A.W."/>
            <person name="Gnirke A."/>
            <person name="Yurkov A.M."/>
            <person name="Nowrousian M."/>
            <person name="Sun S."/>
            <person name="Cuomo C.A."/>
            <person name="Heitman J."/>
        </authorList>
    </citation>
    <scope>NUCLEOTIDE SEQUENCE</scope>
    <source>
        <strain evidence="3">CBS 10737</strain>
    </source>
</reference>
<organism evidence="2">
    <name type="scientific">Kwoniella pini CBS 10737</name>
    <dbReference type="NCBI Taxonomy" id="1296096"/>
    <lineage>
        <taxon>Eukaryota</taxon>
        <taxon>Fungi</taxon>
        <taxon>Dikarya</taxon>
        <taxon>Basidiomycota</taxon>
        <taxon>Agaricomycotina</taxon>
        <taxon>Tremellomycetes</taxon>
        <taxon>Tremellales</taxon>
        <taxon>Cryptococcaceae</taxon>
        <taxon>Kwoniella</taxon>
    </lineage>
</organism>
<dbReference type="Proteomes" id="UP000094020">
    <property type="component" value="Chromosome 11"/>
</dbReference>
<keyword evidence="4" id="KW-1185">Reference proteome</keyword>
<reference evidence="3" key="2">
    <citation type="submission" date="2013-07" db="EMBL/GenBank/DDBJ databases">
        <authorList>
            <consortium name="The Broad Institute Genome Sequencing Platform"/>
            <person name="Cuomo C."/>
            <person name="Litvintseva A."/>
            <person name="Chen Y."/>
            <person name="Heitman J."/>
            <person name="Sun S."/>
            <person name="Springer D."/>
            <person name="Dromer F."/>
            <person name="Young S.K."/>
            <person name="Zeng Q."/>
            <person name="Gargeya S."/>
            <person name="Fitzgerald M."/>
            <person name="Abouelleil A."/>
            <person name="Alvarado L."/>
            <person name="Berlin A.M."/>
            <person name="Chapman S.B."/>
            <person name="Dewar J."/>
            <person name="Goldberg J."/>
            <person name="Griggs A."/>
            <person name="Gujja S."/>
            <person name="Hansen M."/>
            <person name="Howarth C."/>
            <person name="Imamovic A."/>
            <person name="Larimer J."/>
            <person name="McCowan C."/>
            <person name="Murphy C."/>
            <person name="Pearson M."/>
            <person name="Priest M."/>
            <person name="Roberts A."/>
            <person name="Saif S."/>
            <person name="Shea T."/>
            <person name="Sykes S."/>
            <person name="Wortman J."/>
            <person name="Nusbaum C."/>
            <person name="Birren B."/>
        </authorList>
    </citation>
    <scope>NUCLEOTIDE SEQUENCE</scope>
    <source>
        <strain evidence="3">CBS 10737</strain>
    </source>
</reference>
<reference evidence="2" key="1">
    <citation type="submission" date="2013-07" db="EMBL/GenBank/DDBJ databases">
        <title>The Genome Sequence of Cryptococcus pinus CBS10737.</title>
        <authorList>
            <consortium name="The Broad Institute Genome Sequencing Platform"/>
            <person name="Cuomo C."/>
            <person name="Litvintseva A."/>
            <person name="Chen Y."/>
            <person name="Heitman J."/>
            <person name="Sun S."/>
            <person name="Springer D."/>
            <person name="Dromer F."/>
            <person name="Young S.K."/>
            <person name="Zeng Q."/>
            <person name="Gargeya S."/>
            <person name="Fitzgerald M."/>
            <person name="Abouelleil A."/>
            <person name="Alvarado L."/>
            <person name="Berlin A.M."/>
            <person name="Chapman S.B."/>
            <person name="Dewar J."/>
            <person name="Goldberg J."/>
            <person name="Griggs A."/>
            <person name="Gujja S."/>
            <person name="Hansen M."/>
            <person name="Howarth C."/>
            <person name="Imamovic A."/>
            <person name="Larimer J."/>
            <person name="McCowan C."/>
            <person name="Murphy C."/>
            <person name="Pearson M."/>
            <person name="Priest M."/>
            <person name="Roberts A."/>
            <person name="Saif S."/>
            <person name="Shea T."/>
            <person name="Sykes S."/>
            <person name="Wortman J."/>
            <person name="Nusbaum C."/>
            <person name="Birren B."/>
        </authorList>
    </citation>
    <scope>NUCLEOTIDE SEQUENCE [LARGE SCALE GENOMIC DNA]</scope>
    <source>
        <strain evidence="2">CBS 10737</strain>
    </source>
</reference>
<dbReference type="KEGG" id="kpin:30174083"/>
<feature type="region of interest" description="Disordered" evidence="1">
    <location>
        <begin position="38"/>
        <end position="60"/>
    </location>
</feature>
<name>A0A1B9HX58_9TREE</name>
<reference evidence="2" key="3">
    <citation type="submission" date="2016-07" db="EMBL/GenBank/DDBJ databases">
        <title>Evolution of pathogenesis and genome organization in the Tremellales.</title>
        <authorList>
            <person name="Cuomo C."/>
            <person name="Litvintseva A."/>
            <person name="Heitman J."/>
            <person name="Chen Y."/>
            <person name="Sun S."/>
            <person name="Springer D."/>
            <person name="Dromer F."/>
            <person name="Young S."/>
            <person name="Zeng Q."/>
            <person name="Chapman S."/>
            <person name="Gujja S."/>
            <person name="Saif S."/>
            <person name="Birren B."/>
        </authorList>
    </citation>
    <scope>NUCLEOTIDE SEQUENCE</scope>
    <source>
        <strain evidence="2">CBS 10737</strain>
    </source>
</reference>
<dbReference type="EMBL" id="CP144529">
    <property type="protein sequence ID" value="WWC73421.1"/>
    <property type="molecule type" value="Genomic_DNA"/>
</dbReference>
<gene>
    <name evidence="2" type="ORF">I206_05714</name>
    <name evidence="3" type="ORF">I206_107388</name>
</gene>
<evidence type="ECO:0000256" key="1">
    <source>
        <dbReference type="SAM" id="MobiDB-lite"/>
    </source>
</evidence>
<evidence type="ECO:0000313" key="3">
    <source>
        <dbReference type="EMBL" id="WWC73421.1"/>
    </source>
</evidence>
<protein>
    <submittedName>
        <fullName evidence="2">Uncharacterized protein</fullName>
    </submittedName>
</protein>
<evidence type="ECO:0000313" key="2">
    <source>
        <dbReference type="EMBL" id="OCF47854.1"/>
    </source>
</evidence>
<dbReference type="GeneID" id="30174083"/>